<dbReference type="EMBL" id="BARV01000396">
    <property type="protein sequence ID" value="GAH97855.1"/>
    <property type="molecule type" value="Genomic_DNA"/>
</dbReference>
<reference evidence="2" key="1">
    <citation type="journal article" date="2014" name="Front. Microbiol.">
        <title>High frequency of phylogenetically diverse reductive dehalogenase-homologous genes in deep subseafloor sedimentary metagenomes.</title>
        <authorList>
            <person name="Kawai M."/>
            <person name="Futagami T."/>
            <person name="Toyoda A."/>
            <person name="Takaki Y."/>
            <person name="Nishi S."/>
            <person name="Hori S."/>
            <person name="Arai W."/>
            <person name="Tsubouchi T."/>
            <person name="Morono Y."/>
            <person name="Uchiyama I."/>
            <person name="Ito T."/>
            <person name="Fujiyama A."/>
            <person name="Inagaki F."/>
            <person name="Takami H."/>
        </authorList>
    </citation>
    <scope>NUCLEOTIDE SEQUENCE</scope>
    <source>
        <strain evidence="2">Expedition CK06-06</strain>
    </source>
</reference>
<name>X1KW38_9ZZZZ</name>
<feature type="non-terminal residue" evidence="2">
    <location>
        <position position="1"/>
    </location>
</feature>
<proteinExistence type="predicted"/>
<organism evidence="2">
    <name type="scientific">marine sediment metagenome</name>
    <dbReference type="NCBI Taxonomy" id="412755"/>
    <lineage>
        <taxon>unclassified sequences</taxon>
        <taxon>metagenomes</taxon>
        <taxon>ecological metagenomes</taxon>
    </lineage>
</organism>
<feature type="compositionally biased region" description="Low complexity" evidence="1">
    <location>
        <begin position="98"/>
        <end position="114"/>
    </location>
</feature>
<protein>
    <submittedName>
        <fullName evidence="2">Uncharacterized protein</fullName>
    </submittedName>
</protein>
<accession>X1KW38</accession>
<evidence type="ECO:0000256" key="1">
    <source>
        <dbReference type="SAM" id="MobiDB-lite"/>
    </source>
</evidence>
<dbReference type="AlphaFoldDB" id="X1KW38"/>
<comment type="caution">
    <text evidence="2">The sequence shown here is derived from an EMBL/GenBank/DDBJ whole genome shotgun (WGS) entry which is preliminary data.</text>
</comment>
<sequence length="114" mass="12698">LVENEETGGVDVVYSGACGGKRIREVAGKIALDGVRFRPISEEKPEEKKISEMTKEERKKDFDEKVLACERDKEPESIEGLEKRLVDLKKQREKIDAEPSAVPEPAEGSAEPSE</sequence>
<evidence type="ECO:0000313" key="2">
    <source>
        <dbReference type="EMBL" id="GAH97855.1"/>
    </source>
</evidence>
<gene>
    <name evidence="2" type="ORF">S06H3_01554</name>
</gene>
<feature type="region of interest" description="Disordered" evidence="1">
    <location>
        <begin position="90"/>
        <end position="114"/>
    </location>
</feature>